<comment type="caution">
    <text evidence="2">The sequence shown here is derived from an EMBL/GenBank/DDBJ whole genome shotgun (WGS) entry which is preliminary data.</text>
</comment>
<organism evidence="2 3">
    <name type="scientific">Solanum pinnatisectum</name>
    <name type="common">tansyleaf nightshade</name>
    <dbReference type="NCBI Taxonomy" id="50273"/>
    <lineage>
        <taxon>Eukaryota</taxon>
        <taxon>Viridiplantae</taxon>
        <taxon>Streptophyta</taxon>
        <taxon>Embryophyta</taxon>
        <taxon>Tracheophyta</taxon>
        <taxon>Spermatophyta</taxon>
        <taxon>Magnoliopsida</taxon>
        <taxon>eudicotyledons</taxon>
        <taxon>Gunneridae</taxon>
        <taxon>Pentapetalae</taxon>
        <taxon>asterids</taxon>
        <taxon>lamiids</taxon>
        <taxon>Solanales</taxon>
        <taxon>Solanaceae</taxon>
        <taxon>Solanoideae</taxon>
        <taxon>Solaneae</taxon>
        <taxon>Solanum</taxon>
    </lineage>
</organism>
<dbReference type="AlphaFoldDB" id="A0AAV9LM15"/>
<dbReference type="EMBL" id="JAWPEI010000006">
    <property type="protein sequence ID" value="KAK4725427.1"/>
    <property type="molecule type" value="Genomic_DNA"/>
</dbReference>
<reference evidence="2 3" key="1">
    <citation type="submission" date="2023-10" db="EMBL/GenBank/DDBJ databases">
        <title>Genome-Wide Identification Analysis in wild type Solanum Pinnatisectum Reveals Some Genes Defensing Phytophthora Infestans.</title>
        <authorList>
            <person name="Sun C."/>
        </authorList>
    </citation>
    <scope>NUCLEOTIDE SEQUENCE [LARGE SCALE GENOMIC DNA]</scope>
    <source>
        <strain evidence="2">LQN</strain>
        <tissue evidence="2">Leaf</tissue>
    </source>
</reference>
<evidence type="ECO:0000256" key="1">
    <source>
        <dbReference type="SAM" id="MobiDB-lite"/>
    </source>
</evidence>
<gene>
    <name evidence="2" type="ORF">R3W88_028206</name>
</gene>
<keyword evidence="3" id="KW-1185">Reference proteome</keyword>
<accession>A0AAV9LM15</accession>
<proteinExistence type="predicted"/>
<protein>
    <submittedName>
        <fullName evidence="2">Uncharacterized protein</fullName>
    </submittedName>
</protein>
<dbReference type="Proteomes" id="UP001311915">
    <property type="component" value="Unassembled WGS sequence"/>
</dbReference>
<evidence type="ECO:0000313" key="3">
    <source>
        <dbReference type="Proteomes" id="UP001311915"/>
    </source>
</evidence>
<sequence length="120" mass="14526">MGYIWTRFHVYQTVYQVYTALFNSSITCINFWTCIPYFPAVYRCIQQVYQSVFTFRSLKIRLPALYFSSGNLYFNFLPVDSMKRGYWAFMARSTECKEKESSKTRRSRFIHRKEQNKARN</sequence>
<evidence type="ECO:0000313" key="2">
    <source>
        <dbReference type="EMBL" id="KAK4725427.1"/>
    </source>
</evidence>
<feature type="region of interest" description="Disordered" evidence="1">
    <location>
        <begin position="98"/>
        <end position="120"/>
    </location>
</feature>
<name>A0AAV9LM15_9SOLN</name>